<reference evidence="2 3" key="1">
    <citation type="journal article" date="2024" name="J Genomics">
        <title>Draft genome sequencing and assembly of Favolaschia claudopus CIRM-BRFM 2984 isolated from oak limbs.</title>
        <authorList>
            <person name="Navarro D."/>
            <person name="Drula E."/>
            <person name="Chaduli D."/>
            <person name="Cazenave R."/>
            <person name="Ahrendt S."/>
            <person name="Wang J."/>
            <person name="Lipzen A."/>
            <person name="Daum C."/>
            <person name="Barry K."/>
            <person name="Grigoriev I.V."/>
            <person name="Favel A."/>
            <person name="Rosso M.N."/>
            <person name="Martin F."/>
        </authorList>
    </citation>
    <scope>NUCLEOTIDE SEQUENCE [LARGE SCALE GENOMIC DNA]</scope>
    <source>
        <strain evidence="2 3">CIRM-BRFM 2984</strain>
    </source>
</reference>
<sequence>MTHSVCITLLCTWTIQKCLLSAPTHGRFRPELRRGARQRWRSWINEQERGDTRRRVFRAFFTCDATWCHYICKLL</sequence>
<dbReference type="AlphaFoldDB" id="A0AAV9Z5U6"/>
<evidence type="ECO:0000256" key="1">
    <source>
        <dbReference type="SAM" id="SignalP"/>
    </source>
</evidence>
<evidence type="ECO:0000313" key="2">
    <source>
        <dbReference type="EMBL" id="KAK6972030.1"/>
    </source>
</evidence>
<dbReference type="Proteomes" id="UP001362999">
    <property type="component" value="Unassembled WGS sequence"/>
</dbReference>
<gene>
    <name evidence="2" type="ORF">R3P38DRAFT_3137410</name>
</gene>
<feature type="chain" id="PRO_5043485824" description="Secreted protein" evidence="1">
    <location>
        <begin position="22"/>
        <end position="75"/>
    </location>
</feature>
<dbReference type="EMBL" id="JAWWNJ010000196">
    <property type="protein sequence ID" value="KAK6972030.1"/>
    <property type="molecule type" value="Genomic_DNA"/>
</dbReference>
<evidence type="ECO:0008006" key="4">
    <source>
        <dbReference type="Google" id="ProtNLM"/>
    </source>
</evidence>
<name>A0AAV9Z5U6_9AGAR</name>
<comment type="caution">
    <text evidence="2">The sequence shown here is derived from an EMBL/GenBank/DDBJ whole genome shotgun (WGS) entry which is preliminary data.</text>
</comment>
<keyword evidence="3" id="KW-1185">Reference proteome</keyword>
<protein>
    <recommendedName>
        <fullName evidence="4">Secreted protein</fullName>
    </recommendedName>
</protein>
<accession>A0AAV9Z5U6</accession>
<keyword evidence="1" id="KW-0732">Signal</keyword>
<evidence type="ECO:0000313" key="3">
    <source>
        <dbReference type="Proteomes" id="UP001362999"/>
    </source>
</evidence>
<organism evidence="2 3">
    <name type="scientific">Favolaschia claudopus</name>
    <dbReference type="NCBI Taxonomy" id="2862362"/>
    <lineage>
        <taxon>Eukaryota</taxon>
        <taxon>Fungi</taxon>
        <taxon>Dikarya</taxon>
        <taxon>Basidiomycota</taxon>
        <taxon>Agaricomycotina</taxon>
        <taxon>Agaricomycetes</taxon>
        <taxon>Agaricomycetidae</taxon>
        <taxon>Agaricales</taxon>
        <taxon>Marasmiineae</taxon>
        <taxon>Mycenaceae</taxon>
        <taxon>Favolaschia</taxon>
    </lineage>
</organism>
<feature type="signal peptide" evidence="1">
    <location>
        <begin position="1"/>
        <end position="21"/>
    </location>
</feature>
<proteinExistence type="predicted"/>